<dbReference type="PROSITE" id="PS50110">
    <property type="entry name" value="RESPONSE_REGULATORY"/>
    <property type="match status" value="1"/>
</dbReference>
<dbReference type="Proteomes" id="UP000248688">
    <property type="component" value="Chromosome"/>
</dbReference>
<dbReference type="RefSeq" id="WP_112782242.1">
    <property type="nucleotide sequence ID" value="NZ_CP030041.1"/>
</dbReference>
<dbReference type="OrthoDB" id="9789181at2"/>
<feature type="domain" description="Response regulatory" evidence="3">
    <location>
        <begin position="3"/>
        <end position="118"/>
    </location>
</feature>
<dbReference type="KEGG" id="est:DN752_01000"/>
<evidence type="ECO:0000313" key="5">
    <source>
        <dbReference type="Proteomes" id="UP000248688"/>
    </source>
</evidence>
<name>A0A2Z4ICU8_9BACT</name>
<dbReference type="SUPFAM" id="SSF52172">
    <property type="entry name" value="CheY-like"/>
    <property type="match status" value="1"/>
</dbReference>
<gene>
    <name evidence="4" type="ORF">DN752_01000</name>
</gene>
<dbReference type="PANTHER" id="PTHR44591">
    <property type="entry name" value="STRESS RESPONSE REGULATOR PROTEIN 1"/>
    <property type="match status" value="1"/>
</dbReference>
<keyword evidence="5" id="KW-1185">Reference proteome</keyword>
<dbReference type="AlphaFoldDB" id="A0A2Z4ICU8"/>
<dbReference type="Gene3D" id="3.40.50.2300">
    <property type="match status" value="1"/>
</dbReference>
<evidence type="ECO:0000256" key="2">
    <source>
        <dbReference type="PROSITE-ProRule" id="PRU00169"/>
    </source>
</evidence>
<dbReference type="Pfam" id="PF00072">
    <property type="entry name" value="Response_reg"/>
    <property type="match status" value="1"/>
</dbReference>
<sequence length="122" mass="13745">MARIIILENDRSFSDNMLELLELEGHDLLEINEAAQIKHELHAFNPDLLIVDVFIDRKMSGPALISSLREGSDIPVLFIIDVYSQVTFSDQIKQISNCDSLTKPFKAKNLVKAVKHLLGLSK</sequence>
<protein>
    <recommendedName>
        <fullName evidence="3">Response regulatory domain-containing protein</fullName>
    </recommendedName>
</protein>
<keyword evidence="1 2" id="KW-0597">Phosphoprotein</keyword>
<dbReference type="GO" id="GO:0000160">
    <property type="term" value="P:phosphorelay signal transduction system"/>
    <property type="evidence" value="ECO:0007669"/>
    <property type="project" value="InterPro"/>
</dbReference>
<evidence type="ECO:0000256" key="1">
    <source>
        <dbReference type="ARBA" id="ARBA00022553"/>
    </source>
</evidence>
<dbReference type="InterPro" id="IPR011006">
    <property type="entry name" value="CheY-like_superfamily"/>
</dbReference>
<accession>A0A2Z4ICU8</accession>
<dbReference type="InterPro" id="IPR001789">
    <property type="entry name" value="Sig_transdc_resp-reg_receiver"/>
</dbReference>
<evidence type="ECO:0000259" key="3">
    <source>
        <dbReference type="PROSITE" id="PS50110"/>
    </source>
</evidence>
<dbReference type="EMBL" id="CP030041">
    <property type="protein sequence ID" value="AWW28821.1"/>
    <property type="molecule type" value="Genomic_DNA"/>
</dbReference>
<feature type="modified residue" description="4-aspartylphosphate" evidence="2">
    <location>
        <position position="52"/>
    </location>
</feature>
<organism evidence="4 5">
    <name type="scientific">Echinicola strongylocentroti</name>
    <dbReference type="NCBI Taxonomy" id="1795355"/>
    <lineage>
        <taxon>Bacteria</taxon>
        <taxon>Pseudomonadati</taxon>
        <taxon>Bacteroidota</taxon>
        <taxon>Cytophagia</taxon>
        <taxon>Cytophagales</taxon>
        <taxon>Cyclobacteriaceae</taxon>
        <taxon>Echinicola</taxon>
    </lineage>
</organism>
<dbReference type="SMART" id="SM00448">
    <property type="entry name" value="REC"/>
    <property type="match status" value="1"/>
</dbReference>
<reference evidence="4 5" key="1">
    <citation type="submission" date="2018-06" db="EMBL/GenBank/DDBJ databases">
        <title>Echinicola strongylocentroti sp. nov., isolated from a sea urchin Strongylocentrotus intermedius.</title>
        <authorList>
            <person name="Bae S.S."/>
        </authorList>
    </citation>
    <scope>NUCLEOTIDE SEQUENCE [LARGE SCALE GENOMIC DNA]</scope>
    <source>
        <strain evidence="4 5">MEBiC08714</strain>
    </source>
</reference>
<evidence type="ECO:0000313" key="4">
    <source>
        <dbReference type="EMBL" id="AWW28821.1"/>
    </source>
</evidence>
<proteinExistence type="predicted"/>
<dbReference type="InterPro" id="IPR050595">
    <property type="entry name" value="Bact_response_regulator"/>
</dbReference>
<dbReference type="PANTHER" id="PTHR44591:SF3">
    <property type="entry name" value="RESPONSE REGULATORY DOMAIN-CONTAINING PROTEIN"/>
    <property type="match status" value="1"/>
</dbReference>